<dbReference type="AlphaFoldDB" id="A0A941GH42"/>
<proteinExistence type="predicted"/>
<accession>A0A941GH42</accession>
<protein>
    <submittedName>
        <fullName evidence="1">Uncharacterized protein</fullName>
    </submittedName>
</protein>
<name>A0A941GH42_NIACI</name>
<evidence type="ECO:0000313" key="1">
    <source>
        <dbReference type="EMBL" id="MBR8672711.1"/>
    </source>
</evidence>
<gene>
    <name evidence="1" type="ORF">KD144_24570</name>
</gene>
<sequence length="90" mass="10519">MILKHICETCGKVETLDIEDGFNKGWDYPPKMYKFGVISPRTCPCCFINTTLWWELEVNKTPIKELSNRHKNTLKRILGEPESIKAENNY</sequence>
<organism evidence="1">
    <name type="scientific">Niallia circulans</name>
    <name type="common">Bacillus circulans</name>
    <dbReference type="NCBI Taxonomy" id="1397"/>
    <lineage>
        <taxon>Bacteria</taxon>
        <taxon>Bacillati</taxon>
        <taxon>Bacillota</taxon>
        <taxon>Bacilli</taxon>
        <taxon>Bacillales</taxon>
        <taxon>Bacillaceae</taxon>
        <taxon>Niallia</taxon>
    </lineage>
</organism>
<dbReference type="RefSeq" id="WP_212121818.1">
    <property type="nucleotide sequence ID" value="NZ_JAGTPX020000052.1"/>
</dbReference>
<comment type="caution">
    <text evidence="1">The sequence shown here is derived from an EMBL/GenBank/DDBJ whole genome shotgun (WGS) entry which is preliminary data.</text>
</comment>
<dbReference type="EMBL" id="JAGTPX010000062">
    <property type="protein sequence ID" value="MBR8672711.1"/>
    <property type="molecule type" value="Genomic_DNA"/>
</dbReference>
<reference evidence="1" key="1">
    <citation type="submission" date="2021-04" db="EMBL/GenBank/DDBJ databases">
        <title>Genomic analysis of electroactive and textile dye degrading Bacillus circulans strain: DC10 isolated from constructed wetland-microbial fuel cells treating textile dye wastewaters.</title>
        <authorList>
            <person name="Patel D.U."/>
            <person name="Desai C.R."/>
        </authorList>
    </citation>
    <scope>NUCLEOTIDE SEQUENCE</scope>
    <source>
        <strain evidence="1">DC10</strain>
    </source>
</reference>